<dbReference type="InterPro" id="IPR002818">
    <property type="entry name" value="DJ-1/PfpI"/>
</dbReference>
<dbReference type="Gene3D" id="3.40.50.10540">
    <property type="entry name" value="Crotonobetainyl-coa:carnitine coa-transferase, domain 1"/>
    <property type="match status" value="1"/>
</dbReference>
<dbReference type="SUPFAM" id="SSF89796">
    <property type="entry name" value="CoA-transferase family III (CaiB/BaiF)"/>
    <property type="match status" value="2"/>
</dbReference>
<evidence type="ECO:0000313" key="3">
    <source>
        <dbReference type="EMBL" id="KKY14903.1"/>
    </source>
</evidence>
<dbReference type="InterPro" id="IPR052985">
    <property type="entry name" value="CoA-trans_III_biosynth/detox"/>
</dbReference>
<organism evidence="3 4">
    <name type="scientific">Phaeomoniella chlamydospora</name>
    <name type="common">Phaeoacremonium chlamydosporum</name>
    <dbReference type="NCBI Taxonomy" id="158046"/>
    <lineage>
        <taxon>Eukaryota</taxon>
        <taxon>Fungi</taxon>
        <taxon>Dikarya</taxon>
        <taxon>Ascomycota</taxon>
        <taxon>Pezizomycotina</taxon>
        <taxon>Eurotiomycetes</taxon>
        <taxon>Chaetothyriomycetidae</taxon>
        <taxon>Phaeomoniellales</taxon>
        <taxon>Phaeomoniellaceae</taxon>
        <taxon>Phaeomoniella</taxon>
    </lineage>
</organism>
<dbReference type="AlphaFoldDB" id="A0A0G2FSN4"/>
<evidence type="ECO:0000256" key="1">
    <source>
        <dbReference type="ARBA" id="ARBA00008383"/>
    </source>
</evidence>
<dbReference type="InterPro" id="IPR003673">
    <property type="entry name" value="CoA-Trfase_fam_III"/>
</dbReference>
<name>A0A0G2FSN4_PHACM</name>
<keyword evidence="4" id="KW-1185">Reference proteome</keyword>
<dbReference type="PANTHER" id="PTHR48229">
    <property type="entry name" value="CAIB/BAIF FAMILY ENZYME (AFU_ORTHOLOGUE AFUA_1G05360)-RELATED"/>
    <property type="match status" value="1"/>
</dbReference>
<protein>
    <submittedName>
        <fullName evidence="3">Putative alpha methylacylracemase</fullName>
    </submittedName>
</protein>
<sequence length="752" mass="82697">MPSYPTLSPPSKRPTSFALVLFPGFQLLDACGPLDLLNTLAETEHELSLSIWSTTLDPVPTKHPSVFDENPRFSESIKPTHTFAQILESQVETDVVIIPGGTGTRIPKDSILPTLEFLKSYLSSGYLKHSIFTICTGSRLLAQTGYLDTLKATTNKRAFDVVADLFPQVKWGKMSLQHETIASPEVYGPGTFTDKNVLSVPDDSRRIFEYLASKTPGFTKDPKVWDTVKFEGGPDPMVPGPVKAHVVAAALHAMCGVVANELLDLRDGNAMDYRSVVVNTDHASLWLACVLLVYVNGTDLSTLARTGQLPKIFEPDFERGWNADPLSLRTTALYPTKDPKVWYQLHGSLDATPVLQSMGIDRDLNLDSASKAYDYIRQHVEQWDPEELEAHNVKHGLCGNICYSPEGWRKSPMGEALARHPLINITHQPHANSTPLSSLPKLSDKRPLAGIKVLEMVRIIAGPTIGATLASFGADVIRVNCSGLRDLNVLQLALNAGKRAIDLDLTKKDDLNRLQELVEGADVFIDGFRAGSLAAKGLGLDRLLEMATKRNKGIVYVDENCYGPDGPFTKRPGWQQIGDAASGYSYVMGRSYGLEEGKSILPPLPISDMTTGVVGALGVLMAIRDRAQCGGSYLVVSSLVAADTIAFEPEIGLYPIDVVRKVTEKFQWEPTTPDQYVSEIMIQVIDGWKRAVPELVARNSPFISTFDDTPWGRLDMLKPVPRLNDDNATPRWTTGPVPYCYHDQDIQWEVAS</sequence>
<dbReference type="Pfam" id="PF01965">
    <property type="entry name" value="DJ-1_PfpI"/>
    <property type="match status" value="1"/>
</dbReference>
<dbReference type="Pfam" id="PF02515">
    <property type="entry name" value="CoA_transf_3"/>
    <property type="match status" value="1"/>
</dbReference>
<dbReference type="Proteomes" id="UP000053317">
    <property type="component" value="Unassembled WGS sequence"/>
</dbReference>
<dbReference type="SUPFAM" id="SSF52317">
    <property type="entry name" value="Class I glutamine amidotransferase-like"/>
    <property type="match status" value="1"/>
</dbReference>
<comment type="caution">
    <text evidence="3">The sequence shown here is derived from an EMBL/GenBank/DDBJ whole genome shotgun (WGS) entry which is preliminary data.</text>
</comment>
<reference evidence="3 4" key="2">
    <citation type="submission" date="2015-05" db="EMBL/GenBank/DDBJ databases">
        <authorList>
            <person name="Morales-Cruz A."/>
            <person name="Amrine K.C."/>
            <person name="Cantu D."/>
        </authorList>
    </citation>
    <scope>NUCLEOTIDE SEQUENCE [LARGE SCALE GENOMIC DNA]</scope>
    <source>
        <strain evidence="3">UCRPC4</strain>
    </source>
</reference>
<feature type="domain" description="DJ-1/PfpI" evidence="2">
    <location>
        <begin position="18"/>
        <end position="160"/>
    </location>
</feature>
<dbReference type="GO" id="GO:0003824">
    <property type="term" value="F:catalytic activity"/>
    <property type="evidence" value="ECO:0007669"/>
    <property type="project" value="InterPro"/>
</dbReference>
<dbReference type="Gene3D" id="3.40.50.880">
    <property type="match status" value="1"/>
</dbReference>
<dbReference type="PANTHER" id="PTHR48229:SF1">
    <property type="entry name" value="ALPHA METHYLACYL-COA RACEMASE-RELATED"/>
    <property type="match status" value="1"/>
</dbReference>
<accession>A0A0G2FSN4</accession>
<dbReference type="EMBL" id="LCWF01000204">
    <property type="protein sequence ID" value="KKY14903.1"/>
    <property type="molecule type" value="Genomic_DNA"/>
</dbReference>
<evidence type="ECO:0000259" key="2">
    <source>
        <dbReference type="Pfam" id="PF01965"/>
    </source>
</evidence>
<dbReference type="InterPro" id="IPR023606">
    <property type="entry name" value="CoA-Trfase_III_dom_1_sf"/>
</dbReference>
<dbReference type="InterPro" id="IPR029062">
    <property type="entry name" value="Class_I_gatase-like"/>
</dbReference>
<comment type="similarity">
    <text evidence="1">Belongs to the CoA-transferase III family.</text>
</comment>
<evidence type="ECO:0000313" key="4">
    <source>
        <dbReference type="Proteomes" id="UP000053317"/>
    </source>
</evidence>
<gene>
    <name evidence="3" type="ORF">UCRPC4_g06626</name>
</gene>
<reference evidence="3 4" key="1">
    <citation type="submission" date="2015-05" db="EMBL/GenBank/DDBJ databases">
        <title>Distinctive expansion of gene families associated with plant cell wall degradation and secondary metabolism in the genomes of grapevine trunk pathogens.</title>
        <authorList>
            <person name="Lawrence D.P."/>
            <person name="Travadon R."/>
            <person name="Rolshausen P.E."/>
            <person name="Baumgartner K."/>
        </authorList>
    </citation>
    <scope>NUCLEOTIDE SEQUENCE [LARGE SCALE GENOMIC DNA]</scope>
    <source>
        <strain evidence="3">UCRPC4</strain>
    </source>
</reference>
<proteinExistence type="inferred from homology"/>
<dbReference type="OrthoDB" id="2308815at2759"/>